<keyword evidence="14" id="KW-0175">Coiled coil</keyword>
<dbReference type="GO" id="GO:0005524">
    <property type="term" value="F:ATP binding"/>
    <property type="evidence" value="ECO:0007669"/>
    <property type="project" value="UniProtKB-KW"/>
</dbReference>
<feature type="coiled-coil region" evidence="14">
    <location>
        <begin position="220"/>
        <end position="247"/>
    </location>
</feature>
<evidence type="ECO:0000256" key="2">
    <source>
        <dbReference type="ARBA" id="ARBA00004651"/>
    </source>
</evidence>
<keyword evidence="12" id="KW-0902">Two-component regulatory system</keyword>
<evidence type="ECO:0000256" key="13">
    <source>
        <dbReference type="ARBA" id="ARBA00023136"/>
    </source>
</evidence>
<dbReference type="SUPFAM" id="SSF55874">
    <property type="entry name" value="ATPase domain of HSP90 chaperone/DNA topoisomerase II/histidine kinase"/>
    <property type="match status" value="1"/>
</dbReference>
<keyword evidence="9 17" id="KW-0418">Kinase</keyword>
<dbReference type="EC" id="2.7.13.3" evidence="3"/>
<dbReference type="Gene3D" id="3.30.565.10">
    <property type="entry name" value="Histidine kinase-like ATPase, C-terminal domain"/>
    <property type="match status" value="1"/>
</dbReference>
<evidence type="ECO:0000256" key="9">
    <source>
        <dbReference type="ARBA" id="ARBA00022777"/>
    </source>
</evidence>
<gene>
    <name evidence="17" type="ORF">P9B03_13695</name>
</gene>
<comment type="caution">
    <text evidence="17">The sequence shown here is derived from an EMBL/GenBank/DDBJ whole genome shotgun (WGS) entry which is preliminary data.</text>
</comment>
<dbReference type="SUPFAM" id="SSF47384">
    <property type="entry name" value="Homodimeric domain of signal transducing histidine kinase"/>
    <property type="match status" value="1"/>
</dbReference>
<keyword evidence="8" id="KW-0547">Nucleotide-binding</keyword>
<dbReference type="CDD" id="cd00075">
    <property type="entry name" value="HATPase"/>
    <property type="match status" value="1"/>
</dbReference>
<dbReference type="PROSITE" id="PS50109">
    <property type="entry name" value="HIS_KIN"/>
    <property type="match status" value="1"/>
</dbReference>
<evidence type="ECO:0000313" key="17">
    <source>
        <dbReference type="EMBL" id="MEC1179547.1"/>
    </source>
</evidence>
<dbReference type="PANTHER" id="PTHR45528:SF1">
    <property type="entry name" value="SENSOR HISTIDINE KINASE CPXA"/>
    <property type="match status" value="1"/>
</dbReference>
<keyword evidence="7 15" id="KW-0812">Transmembrane</keyword>
<keyword evidence="10" id="KW-0067">ATP-binding</keyword>
<evidence type="ECO:0000256" key="1">
    <source>
        <dbReference type="ARBA" id="ARBA00000085"/>
    </source>
</evidence>
<organism evidence="17 18">
    <name type="scientific">Metasolibacillus meyeri</name>
    <dbReference type="NCBI Taxonomy" id="1071052"/>
    <lineage>
        <taxon>Bacteria</taxon>
        <taxon>Bacillati</taxon>
        <taxon>Bacillota</taxon>
        <taxon>Bacilli</taxon>
        <taxon>Bacillales</taxon>
        <taxon>Caryophanaceae</taxon>
        <taxon>Metasolibacillus</taxon>
    </lineage>
</organism>
<evidence type="ECO:0000256" key="14">
    <source>
        <dbReference type="SAM" id="Coils"/>
    </source>
</evidence>
<evidence type="ECO:0000259" key="16">
    <source>
        <dbReference type="PROSITE" id="PS50109"/>
    </source>
</evidence>
<evidence type="ECO:0000256" key="12">
    <source>
        <dbReference type="ARBA" id="ARBA00023012"/>
    </source>
</evidence>
<dbReference type="PANTHER" id="PTHR45528">
    <property type="entry name" value="SENSOR HISTIDINE KINASE CPXA"/>
    <property type="match status" value="1"/>
</dbReference>
<evidence type="ECO:0000256" key="4">
    <source>
        <dbReference type="ARBA" id="ARBA00022475"/>
    </source>
</evidence>
<keyword evidence="5" id="KW-0597">Phosphoprotein</keyword>
<dbReference type="InterPro" id="IPR003594">
    <property type="entry name" value="HATPase_dom"/>
</dbReference>
<sequence length="457" mass="51682">MRWKLTGRFLMTIICTVFCVILVNGIISIVLYVYHISNEDRPTSATDFTRSLARYIAKIDEEPQISDEGIATLQERNAWLQFLDDNGNVIGHALAPAAAPQHYTPIELIQAYKYRDKNQTTTLVAEHNGVTYLVGIQDASLSKIIITSNTSSITQFIAQFALIIIIVDIVIAIIIGFIFSSFLAKPIYRMIERIRMLKNRNFAVDSKRSKGLYRSIFHNLDDVAESLKLQEEERHKLEQMRNEWISNVSHDMKTPLAAIQGYAELLQGNVSTQEQSDYAEIIEKKSVYMRELLDDFTLTMRLRQQEMPLQLVDTNIVSFVRELVIDVLNDTTFSGSEITFNNQIDKLTKSIDTHLMKRALLNFIYNALVHNEGNVALDISIEEMNEVTVITISDNGKGIAEADLPQVFERYYRGTNTRNIKGTGLGMAIARDVIQAHGGEVELVSEIGIGTTIIVRL</sequence>
<evidence type="ECO:0000256" key="15">
    <source>
        <dbReference type="SAM" id="Phobius"/>
    </source>
</evidence>
<keyword evidence="18" id="KW-1185">Reference proteome</keyword>
<evidence type="ECO:0000313" key="18">
    <source>
        <dbReference type="Proteomes" id="UP001344888"/>
    </source>
</evidence>
<dbReference type="RefSeq" id="WP_326124028.1">
    <property type="nucleotide sequence ID" value="NZ_JARSFG010000018.1"/>
</dbReference>
<dbReference type="PRINTS" id="PR00344">
    <property type="entry name" value="BCTRLSENSOR"/>
</dbReference>
<feature type="transmembrane region" description="Helical" evidence="15">
    <location>
        <begin position="9"/>
        <end position="34"/>
    </location>
</feature>
<evidence type="ECO:0000256" key="6">
    <source>
        <dbReference type="ARBA" id="ARBA00022679"/>
    </source>
</evidence>
<dbReference type="SMART" id="SM00387">
    <property type="entry name" value="HATPase_c"/>
    <property type="match status" value="1"/>
</dbReference>
<dbReference type="Pfam" id="PF02518">
    <property type="entry name" value="HATPase_c"/>
    <property type="match status" value="1"/>
</dbReference>
<dbReference type="InterPro" id="IPR005467">
    <property type="entry name" value="His_kinase_dom"/>
</dbReference>
<evidence type="ECO:0000256" key="7">
    <source>
        <dbReference type="ARBA" id="ARBA00022692"/>
    </source>
</evidence>
<feature type="transmembrane region" description="Helical" evidence="15">
    <location>
        <begin position="156"/>
        <end position="184"/>
    </location>
</feature>
<dbReference type="InterPro" id="IPR050398">
    <property type="entry name" value="HssS/ArlS-like"/>
</dbReference>
<comment type="catalytic activity">
    <reaction evidence="1">
        <text>ATP + protein L-histidine = ADP + protein N-phospho-L-histidine.</text>
        <dbReference type="EC" id="2.7.13.3"/>
    </reaction>
</comment>
<dbReference type="Pfam" id="PF00512">
    <property type="entry name" value="HisKA"/>
    <property type="match status" value="1"/>
</dbReference>
<evidence type="ECO:0000256" key="8">
    <source>
        <dbReference type="ARBA" id="ARBA00022741"/>
    </source>
</evidence>
<dbReference type="InterPro" id="IPR036890">
    <property type="entry name" value="HATPase_C_sf"/>
</dbReference>
<keyword evidence="11 15" id="KW-1133">Transmembrane helix</keyword>
<evidence type="ECO:0000256" key="10">
    <source>
        <dbReference type="ARBA" id="ARBA00022840"/>
    </source>
</evidence>
<dbReference type="EMBL" id="JARSFG010000018">
    <property type="protein sequence ID" value="MEC1179547.1"/>
    <property type="molecule type" value="Genomic_DNA"/>
</dbReference>
<keyword evidence="4" id="KW-1003">Cell membrane</keyword>
<dbReference type="InterPro" id="IPR036097">
    <property type="entry name" value="HisK_dim/P_sf"/>
</dbReference>
<keyword evidence="13 15" id="KW-0472">Membrane</keyword>
<evidence type="ECO:0000256" key="3">
    <source>
        <dbReference type="ARBA" id="ARBA00012438"/>
    </source>
</evidence>
<dbReference type="CDD" id="cd00082">
    <property type="entry name" value="HisKA"/>
    <property type="match status" value="1"/>
</dbReference>
<protein>
    <recommendedName>
        <fullName evidence="3">histidine kinase</fullName>
        <ecNumber evidence="3">2.7.13.3</ecNumber>
    </recommendedName>
</protein>
<keyword evidence="6" id="KW-0808">Transferase</keyword>
<name>A0AAW9NTA6_9BACL</name>
<accession>A0AAW9NTA6</accession>
<dbReference type="InterPro" id="IPR003661">
    <property type="entry name" value="HisK_dim/P_dom"/>
</dbReference>
<evidence type="ECO:0000256" key="5">
    <source>
        <dbReference type="ARBA" id="ARBA00022553"/>
    </source>
</evidence>
<dbReference type="GO" id="GO:0005886">
    <property type="term" value="C:plasma membrane"/>
    <property type="evidence" value="ECO:0007669"/>
    <property type="project" value="UniProtKB-SubCell"/>
</dbReference>
<dbReference type="InterPro" id="IPR004358">
    <property type="entry name" value="Sig_transdc_His_kin-like_C"/>
</dbReference>
<dbReference type="Gene3D" id="1.10.287.130">
    <property type="match status" value="1"/>
</dbReference>
<evidence type="ECO:0000256" key="11">
    <source>
        <dbReference type="ARBA" id="ARBA00022989"/>
    </source>
</evidence>
<dbReference type="AlphaFoldDB" id="A0AAW9NTA6"/>
<dbReference type="SMART" id="SM00388">
    <property type="entry name" value="HisKA"/>
    <property type="match status" value="1"/>
</dbReference>
<reference evidence="17 18" key="1">
    <citation type="submission" date="2023-03" db="EMBL/GenBank/DDBJ databases">
        <title>Bacillus Genome Sequencing.</title>
        <authorList>
            <person name="Dunlap C."/>
        </authorList>
    </citation>
    <scope>NUCLEOTIDE SEQUENCE [LARGE SCALE GENOMIC DNA]</scope>
    <source>
        <strain evidence="17 18">B-59205</strain>
    </source>
</reference>
<feature type="domain" description="Histidine kinase" evidence="16">
    <location>
        <begin position="247"/>
        <end position="457"/>
    </location>
</feature>
<dbReference type="GO" id="GO:0000155">
    <property type="term" value="F:phosphorelay sensor kinase activity"/>
    <property type="evidence" value="ECO:0007669"/>
    <property type="project" value="InterPro"/>
</dbReference>
<proteinExistence type="predicted"/>
<comment type="subcellular location">
    <subcellularLocation>
        <location evidence="2">Cell membrane</location>
        <topology evidence="2">Multi-pass membrane protein</topology>
    </subcellularLocation>
</comment>
<dbReference type="Proteomes" id="UP001344888">
    <property type="component" value="Unassembled WGS sequence"/>
</dbReference>